<reference evidence="9 10" key="1">
    <citation type="submission" date="2024-06" db="EMBL/GenBank/DDBJ databases">
        <authorList>
            <person name="Lee S.D."/>
        </authorList>
    </citation>
    <scope>NUCLEOTIDE SEQUENCE [LARGE SCALE GENOMIC DNA]</scope>
    <source>
        <strain evidence="9 10">N1-10</strain>
    </source>
</reference>
<feature type="compositionally biased region" description="Low complexity" evidence="6">
    <location>
        <begin position="38"/>
        <end position="54"/>
    </location>
</feature>
<feature type="transmembrane region" description="Helical" evidence="7">
    <location>
        <begin position="221"/>
        <end position="241"/>
    </location>
</feature>
<protein>
    <submittedName>
        <fullName evidence="9">RDD family protein</fullName>
    </submittedName>
</protein>
<sequence>MSYPPDPNNPYGQPQQPPQQPGYGYPQQAPQGVPPQQPGYGQQPPQQPGYGYPQGQPPQQPQYGYPQQPPAPPQGAEYGYPPQQPGYDPNAYGYQPQPVPGVAQGASGYVTIPTGTFQIASYGARFGARLLDVIFVFVIYLVVYFAVIAAVISSSNGGGISGAGFGALILVELFFYALLLAWDVAFVSWKGATPGKMILGLLIVDERTGVKPSFGGALARWGFPLGLGLFTCGIGALLVYISPFFDNTGKLRGWHDRAANTLVIKP</sequence>
<proteinExistence type="predicted"/>
<name>A0ABV6XJ20_9ACTN</name>
<gene>
    <name evidence="9" type="ORF">ABUW04_08305</name>
</gene>
<feature type="compositionally biased region" description="Low complexity" evidence="6">
    <location>
        <begin position="21"/>
        <end position="31"/>
    </location>
</feature>
<feature type="region of interest" description="Disordered" evidence="6">
    <location>
        <begin position="1"/>
        <end position="94"/>
    </location>
</feature>
<dbReference type="RefSeq" id="WP_380563777.1">
    <property type="nucleotide sequence ID" value="NZ_JBEUKS010000002.1"/>
</dbReference>
<feature type="transmembrane region" description="Helical" evidence="7">
    <location>
        <begin position="164"/>
        <end position="189"/>
    </location>
</feature>
<dbReference type="Proteomes" id="UP001592581">
    <property type="component" value="Unassembled WGS sequence"/>
</dbReference>
<dbReference type="PANTHER" id="PTHR36115">
    <property type="entry name" value="PROLINE-RICH ANTIGEN HOMOLOG-RELATED"/>
    <property type="match status" value="1"/>
</dbReference>
<evidence type="ECO:0000313" key="10">
    <source>
        <dbReference type="Proteomes" id="UP001592581"/>
    </source>
</evidence>
<dbReference type="InterPro" id="IPR010432">
    <property type="entry name" value="RDD"/>
</dbReference>
<evidence type="ECO:0000256" key="5">
    <source>
        <dbReference type="ARBA" id="ARBA00023136"/>
    </source>
</evidence>
<keyword evidence="4 7" id="KW-1133">Transmembrane helix</keyword>
<dbReference type="EMBL" id="JBEUKS010000002">
    <property type="protein sequence ID" value="MFC1438256.1"/>
    <property type="molecule type" value="Genomic_DNA"/>
</dbReference>
<organism evidence="9 10">
    <name type="scientific">Streptacidiphilus jeojiensis</name>
    <dbReference type="NCBI Taxonomy" id="3229225"/>
    <lineage>
        <taxon>Bacteria</taxon>
        <taxon>Bacillati</taxon>
        <taxon>Actinomycetota</taxon>
        <taxon>Actinomycetes</taxon>
        <taxon>Kitasatosporales</taxon>
        <taxon>Streptomycetaceae</taxon>
        <taxon>Streptacidiphilus</taxon>
    </lineage>
</organism>
<dbReference type="Pfam" id="PF06271">
    <property type="entry name" value="RDD"/>
    <property type="match status" value="1"/>
</dbReference>
<evidence type="ECO:0000256" key="1">
    <source>
        <dbReference type="ARBA" id="ARBA00004651"/>
    </source>
</evidence>
<comment type="subcellular location">
    <subcellularLocation>
        <location evidence="1">Cell membrane</location>
        <topology evidence="1">Multi-pass membrane protein</topology>
    </subcellularLocation>
</comment>
<evidence type="ECO:0000259" key="8">
    <source>
        <dbReference type="Pfam" id="PF06271"/>
    </source>
</evidence>
<evidence type="ECO:0000256" key="3">
    <source>
        <dbReference type="ARBA" id="ARBA00022692"/>
    </source>
</evidence>
<keyword evidence="10" id="KW-1185">Reference proteome</keyword>
<feature type="transmembrane region" description="Helical" evidence="7">
    <location>
        <begin position="130"/>
        <end position="152"/>
    </location>
</feature>
<evidence type="ECO:0000256" key="6">
    <source>
        <dbReference type="SAM" id="MobiDB-lite"/>
    </source>
</evidence>
<evidence type="ECO:0000256" key="2">
    <source>
        <dbReference type="ARBA" id="ARBA00022475"/>
    </source>
</evidence>
<accession>A0ABV6XJ20</accession>
<feature type="compositionally biased region" description="Low complexity" evidence="6">
    <location>
        <begin position="74"/>
        <end position="87"/>
    </location>
</feature>
<keyword evidence="2" id="KW-1003">Cell membrane</keyword>
<keyword evidence="5 7" id="KW-0472">Membrane</keyword>
<keyword evidence="3 7" id="KW-0812">Transmembrane</keyword>
<comment type="caution">
    <text evidence="9">The sequence shown here is derived from an EMBL/GenBank/DDBJ whole genome shotgun (WGS) entry which is preliminary data.</text>
</comment>
<feature type="domain" description="RDD" evidence="8">
    <location>
        <begin position="120"/>
        <end position="260"/>
    </location>
</feature>
<dbReference type="PANTHER" id="PTHR36115:SF4">
    <property type="entry name" value="MEMBRANE PROTEIN"/>
    <property type="match status" value="1"/>
</dbReference>
<evidence type="ECO:0000313" key="9">
    <source>
        <dbReference type="EMBL" id="MFC1438256.1"/>
    </source>
</evidence>
<evidence type="ECO:0000256" key="7">
    <source>
        <dbReference type="SAM" id="Phobius"/>
    </source>
</evidence>
<dbReference type="InterPro" id="IPR051791">
    <property type="entry name" value="Pra-immunoreactive"/>
</dbReference>
<evidence type="ECO:0000256" key="4">
    <source>
        <dbReference type="ARBA" id="ARBA00022989"/>
    </source>
</evidence>